<proteinExistence type="predicted"/>
<dbReference type="GO" id="GO:0006368">
    <property type="term" value="P:transcription elongation by RNA polymerase II"/>
    <property type="evidence" value="ECO:0007669"/>
    <property type="project" value="InterPro"/>
</dbReference>
<dbReference type="EMBL" id="PUHW01000375">
    <property type="protein sequence ID" value="KAG0686800.1"/>
    <property type="molecule type" value="Genomic_DNA"/>
</dbReference>
<dbReference type="Gene3D" id="6.10.250.3180">
    <property type="match status" value="1"/>
</dbReference>
<dbReference type="OrthoDB" id="21513at2759"/>
<feature type="compositionally biased region" description="Basic and acidic residues" evidence="2">
    <location>
        <begin position="275"/>
        <end position="284"/>
    </location>
</feature>
<gene>
    <name evidence="3" type="ORF">C6P40_003344</name>
</gene>
<dbReference type="Proteomes" id="UP000697127">
    <property type="component" value="Unassembled WGS sequence"/>
</dbReference>
<dbReference type="PANTHER" id="PTHR15141">
    <property type="entry name" value="TRANSCRIPTION ELONGATION FACTOR B POLYPEPTIDE 3"/>
    <property type="match status" value="1"/>
</dbReference>
<evidence type="ECO:0008006" key="5">
    <source>
        <dbReference type="Google" id="ProtNLM"/>
    </source>
</evidence>
<dbReference type="AlphaFoldDB" id="A0A9P6WGN7"/>
<feature type="region of interest" description="Disordered" evidence="2">
    <location>
        <begin position="221"/>
        <end position="284"/>
    </location>
</feature>
<sequence length="284" mass="32856">MYVNSPEEKMKNGVLSLTHLARLKCINNAHLINDIGITPYHLIEPVLMKKTAKSLKQMESNSPQIIADSEPLWKSLLKRDFPDRPENQIILNNGKKINISSRNLYDKYVKEREQQRLNATNNLKQITRNLNEIKNKNKVKTLNKILPTNKSKMVYKSQPVFKSSLLQKARVVNKQRVRNFTNNNNSKNKVVDTNLGLVKISSNISTPQKFNNISNNRIGTKLGNNNNYRRNIVKSTDKKRIDLSNPGSNDNNKRKRIEDKRSNDINEKQQVTKKSKSDYYVKNL</sequence>
<name>A0A9P6WGN7_9ASCO</name>
<keyword evidence="4" id="KW-1185">Reference proteome</keyword>
<keyword evidence="1" id="KW-0175">Coiled coil</keyword>
<dbReference type="InterPro" id="IPR051870">
    <property type="entry name" value="Elongin-A_domain"/>
</dbReference>
<accession>A0A9P6WGN7</accession>
<evidence type="ECO:0000313" key="3">
    <source>
        <dbReference type="EMBL" id="KAG0686800.1"/>
    </source>
</evidence>
<reference evidence="3" key="1">
    <citation type="submission" date="2020-11" db="EMBL/GenBank/DDBJ databases">
        <title>Kefir isolates.</title>
        <authorList>
            <person name="Marcisauskas S."/>
            <person name="Kim Y."/>
            <person name="Blasche S."/>
        </authorList>
    </citation>
    <scope>NUCLEOTIDE SEQUENCE</scope>
    <source>
        <strain evidence="3">Olga-1</strain>
    </source>
</reference>
<dbReference type="InterPro" id="IPR010684">
    <property type="entry name" value="RNA_pol_II_trans_fac_SIII_A"/>
</dbReference>
<organism evidence="3 4">
    <name type="scientific">Pichia californica</name>
    <dbReference type="NCBI Taxonomy" id="460514"/>
    <lineage>
        <taxon>Eukaryota</taxon>
        <taxon>Fungi</taxon>
        <taxon>Dikarya</taxon>
        <taxon>Ascomycota</taxon>
        <taxon>Saccharomycotina</taxon>
        <taxon>Pichiomycetes</taxon>
        <taxon>Pichiales</taxon>
        <taxon>Pichiaceae</taxon>
        <taxon>Pichia</taxon>
    </lineage>
</organism>
<evidence type="ECO:0000256" key="1">
    <source>
        <dbReference type="SAM" id="Coils"/>
    </source>
</evidence>
<protein>
    <recommendedName>
        <fullName evidence="5">Elongin-A</fullName>
    </recommendedName>
</protein>
<dbReference type="PANTHER" id="PTHR15141:SF76">
    <property type="entry name" value="TRANSCRIPTION ELONGATION FACTOR B POLYPEPTIDE 3"/>
    <property type="match status" value="1"/>
</dbReference>
<dbReference type="GO" id="GO:0070449">
    <property type="term" value="C:elongin complex"/>
    <property type="evidence" value="ECO:0007669"/>
    <property type="project" value="InterPro"/>
</dbReference>
<dbReference type="Pfam" id="PF06881">
    <property type="entry name" value="Elongin_A"/>
    <property type="match status" value="1"/>
</dbReference>
<feature type="coiled-coil region" evidence="1">
    <location>
        <begin position="109"/>
        <end position="143"/>
    </location>
</feature>
<evidence type="ECO:0000313" key="4">
    <source>
        <dbReference type="Proteomes" id="UP000697127"/>
    </source>
</evidence>
<evidence type="ECO:0000256" key="2">
    <source>
        <dbReference type="SAM" id="MobiDB-lite"/>
    </source>
</evidence>
<feature type="compositionally biased region" description="Basic and acidic residues" evidence="2">
    <location>
        <begin position="256"/>
        <end position="267"/>
    </location>
</feature>
<comment type="caution">
    <text evidence="3">The sequence shown here is derived from an EMBL/GenBank/DDBJ whole genome shotgun (WGS) entry which is preliminary data.</text>
</comment>